<proteinExistence type="predicted"/>
<reference evidence="1 2" key="1">
    <citation type="journal article" date="2021" name="Nat. Plants">
        <title>The Taxus genome provides insights into paclitaxel biosynthesis.</title>
        <authorList>
            <person name="Xiong X."/>
            <person name="Gou J."/>
            <person name="Liao Q."/>
            <person name="Li Y."/>
            <person name="Zhou Q."/>
            <person name="Bi G."/>
            <person name="Li C."/>
            <person name="Du R."/>
            <person name="Wang X."/>
            <person name="Sun T."/>
            <person name="Guo L."/>
            <person name="Liang H."/>
            <person name="Lu P."/>
            <person name="Wu Y."/>
            <person name="Zhang Z."/>
            <person name="Ro D.K."/>
            <person name="Shang Y."/>
            <person name="Huang S."/>
            <person name="Yan J."/>
        </authorList>
    </citation>
    <scope>NUCLEOTIDE SEQUENCE [LARGE SCALE GENOMIC DNA]</scope>
    <source>
        <strain evidence="1">Ta-2019</strain>
    </source>
</reference>
<accession>A0AA38GBQ6</accession>
<protein>
    <submittedName>
        <fullName evidence="1">Uncharacterized protein</fullName>
    </submittedName>
</protein>
<dbReference type="Proteomes" id="UP000824469">
    <property type="component" value="Unassembled WGS sequence"/>
</dbReference>
<dbReference type="AlphaFoldDB" id="A0AA38GBQ6"/>
<sequence length="141" mass="14761">MDCFDLGMERDDFLEGEGKTSLFDLGGCVGSIGDSRGIFGRVADREDLIDVIGGLGKEYWGRLGDVAMGKVVKVEIGGLVDMIGIGVAGIDKDVDIFGICGDVSDVMTDGVDLMGKGNVANAGAFLDVEVDENGCFINVSR</sequence>
<organism evidence="1 2">
    <name type="scientific">Taxus chinensis</name>
    <name type="common">Chinese yew</name>
    <name type="synonym">Taxus wallichiana var. chinensis</name>
    <dbReference type="NCBI Taxonomy" id="29808"/>
    <lineage>
        <taxon>Eukaryota</taxon>
        <taxon>Viridiplantae</taxon>
        <taxon>Streptophyta</taxon>
        <taxon>Embryophyta</taxon>
        <taxon>Tracheophyta</taxon>
        <taxon>Spermatophyta</taxon>
        <taxon>Pinopsida</taxon>
        <taxon>Pinidae</taxon>
        <taxon>Conifers II</taxon>
        <taxon>Cupressales</taxon>
        <taxon>Taxaceae</taxon>
        <taxon>Taxus</taxon>
    </lineage>
</organism>
<gene>
    <name evidence="1" type="ORF">KI387_015175</name>
</gene>
<comment type="caution">
    <text evidence="1">The sequence shown here is derived from an EMBL/GenBank/DDBJ whole genome shotgun (WGS) entry which is preliminary data.</text>
</comment>
<keyword evidence="2" id="KW-1185">Reference proteome</keyword>
<dbReference type="EMBL" id="JAHRHJ020000003">
    <property type="protein sequence ID" value="KAH9320536.1"/>
    <property type="molecule type" value="Genomic_DNA"/>
</dbReference>
<evidence type="ECO:0000313" key="2">
    <source>
        <dbReference type="Proteomes" id="UP000824469"/>
    </source>
</evidence>
<evidence type="ECO:0000313" key="1">
    <source>
        <dbReference type="EMBL" id="KAH9320536.1"/>
    </source>
</evidence>
<name>A0AA38GBQ6_TAXCH</name>
<feature type="non-terminal residue" evidence="1">
    <location>
        <position position="141"/>
    </location>
</feature>